<dbReference type="PANTHER" id="PTHR48032:SF16">
    <property type="entry name" value="RNA-BINDING (RRM_RBD_RNP MOTIFS) FAMILY PROTEIN"/>
    <property type="match status" value="1"/>
</dbReference>
<dbReference type="OrthoDB" id="10256182at2759"/>
<dbReference type="InterPro" id="IPR012677">
    <property type="entry name" value="Nucleotide-bd_a/b_plait_sf"/>
</dbReference>
<dbReference type="Gene3D" id="3.30.70.330">
    <property type="match status" value="1"/>
</dbReference>
<gene>
    <name evidence="3" type="ORF">IFM89_028910</name>
</gene>
<evidence type="ECO:0000313" key="3">
    <source>
        <dbReference type="EMBL" id="KAF9594253.1"/>
    </source>
</evidence>
<protein>
    <recommendedName>
        <fullName evidence="5">RRM domain-containing protein</fullName>
    </recommendedName>
</protein>
<dbReference type="InterPro" id="IPR016135">
    <property type="entry name" value="UBQ-conjugating_enzyme/RWD"/>
</dbReference>
<keyword evidence="4" id="KW-1185">Reference proteome</keyword>
<keyword evidence="2" id="KW-0694">RNA-binding</keyword>
<keyword evidence="1" id="KW-0677">Repeat</keyword>
<evidence type="ECO:0000256" key="2">
    <source>
        <dbReference type="ARBA" id="ARBA00022884"/>
    </source>
</evidence>
<dbReference type="GO" id="GO:0061657">
    <property type="term" value="F:UFM1 conjugating enzyme activity"/>
    <property type="evidence" value="ECO:0007669"/>
    <property type="project" value="InterPro"/>
</dbReference>
<dbReference type="InterPro" id="IPR035979">
    <property type="entry name" value="RBD_domain_sf"/>
</dbReference>
<reference evidence="3 4" key="1">
    <citation type="submission" date="2020-10" db="EMBL/GenBank/DDBJ databases">
        <title>The Coptis chinensis genome and diversification of protoberbering-type alkaloids.</title>
        <authorList>
            <person name="Wang B."/>
            <person name="Shu S."/>
            <person name="Song C."/>
            <person name="Liu Y."/>
        </authorList>
    </citation>
    <scope>NUCLEOTIDE SEQUENCE [LARGE SCALE GENOMIC DNA]</scope>
    <source>
        <strain evidence="3">HL-2020</strain>
        <tissue evidence="3">Leaf</tissue>
    </source>
</reference>
<dbReference type="AlphaFoldDB" id="A0A835HCB4"/>
<evidence type="ECO:0000313" key="4">
    <source>
        <dbReference type="Proteomes" id="UP000631114"/>
    </source>
</evidence>
<organism evidence="3 4">
    <name type="scientific">Coptis chinensis</name>
    <dbReference type="NCBI Taxonomy" id="261450"/>
    <lineage>
        <taxon>Eukaryota</taxon>
        <taxon>Viridiplantae</taxon>
        <taxon>Streptophyta</taxon>
        <taxon>Embryophyta</taxon>
        <taxon>Tracheophyta</taxon>
        <taxon>Spermatophyta</taxon>
        <taxon>Magnoliopsida</taxon>
        <taxon>Ranunculales</taxon>
        <taxon>Ranunculaceae</taxon>
        <taxon>Coptidoideae</taxon>
        <taxon>Coptis</taxon>
    </lineage>
</organism>
<name>A0A835HCB4_9MAGN</name>
<dbReference type="PANTHER" id="PTHR48032">
    <property type="entry name" value="RNA-BINDING PROTEIN MUSASHI HOMOLOG RBP6"/>
    <property type="match status" value="1"/>
</dbReference>
<sequence length="250" mass="28507">MKRRKSFLGMINTFSIETVVAFMDHGVPAADKKDICRRPRGFGFITYDSEDAIEKVIFKTFHALNGNMVEVKRDAPKELSPRPSRSLLRGYNYSLSRVNSFLNGYTQGYNPNSIGNYGVRMDGRFSPGLSPSYGGNTNFSTSLAINQKKLDINLFVNLFRAGMNKSNDNDWFRISAANPEGTKWTGKCWYVHNLLKYEFDIPVTYLTTAPELLMEKLTRCIEEERFASQFILNHCGRKTGMWNVLFSNAI</sequence>
<dbReference type="Pfam" id="PF08694">
    <property type="entry name" value="UFC1"/>
    <property type="match status" value="1"/>
</dbReference>
<comment type="caution">
    <text evidence="3">The sequence shown here is derived from an EMBL/GenBank/DDBJ whole genome shotgun (WGS) entry which is preliminary data.</text>
</comment>
<dbReference type="GO" id="GO:0006417">
    <property type="term" value="P:regulation of translation"/>
    <property type="evidence" value="ECO:0007669"/>
    <property type="project" value="TreeGrafter"/>
</dbReference>
<evidence type="ECO:0000256" key="1">
    <source>
        <dbReference type="ARBA" id="ARBA00022737"/>
    </source>
</evidence>
<dbReference type="GO" id="GO:0071569">
    <property type="term" value="P:protein ufmylation"/>
    <property type="evidence" value="ECO:0007669"/>
    <property type="project" value="InterPro"/>
</dbReference>
<accession>A0A835HCB4</accession>
<dbReference type="EMBL" id="JADFTS010000008">
    <property type="protein sequence ID" value="KAF9594253.1"/>
    <property type="molecule type" value="Genomic_DNA"/>
</dbReference>
<dbReference type="GO" id="GO:0003729">
    <property type="term" value="F:mRNA binding"/>
    <property type="evidence" value="ECO:0007669"/>
    <property type="project" value="TreeGrafter"/>
</dbReference>
<dbReference type="SUPFAM" id="SSF54928">
    <property type="entry name" value="RNA-binding domain, RBD"/>
    <property type="match status" value="1"/>
</dbReference>
<dbReference type="SUPFAM" id="SSF54495">
    <property type="entry name" value="UBC-like"/>
    <property type="match status" value="1"/>
</dbReference>
<dbReference type="InterPro" id="IPR014806">
    <property type="entry name" value="Ufc1"/>
</dbReference>
<dbReference type="Proteomes" id="UP000631114">
    <property type="component" value="Unassembled WGS sequence"/>
</dbReference>
<evidence type="ECO:0008006" key="5">
    <source>
        <dbReference type="Google" id="ProtNLM"/>
    </source>
</evidence>
<dbReference type="Gene3D" id="3.10.110.10">
    <property type="entry name" value="Ubiquitin Conjugating Enzyme"/>
    <property type="match status" value="1"/>
</dbReference>
<proteinExistence type="predicted"/>